<keyword evidence="3" id="KW-1185">Reference proteome</keyword>
<keyword evidence="1" id="KW-0472">Membrane</keyword>
<sequence length="63" mass="7823">MIPCTIYYLFAHLRLRLHYHYIRFRVVALGQSIVWICLLFSFRVLNSRTILWYCLDLYARRVR</sequence>
<reference evidence="2 3" key="1">
    <citation type="submission" date="2015-09" db="EMBL/GenBank/DDBJ databases">
        <title>Trachymyrmex cornetzi WGS genome.</title>
        <authorList>
            <person name="Nygaard S."/>
            <person name="Hu H."/>
            <person name="Boomsma J."/>
            <person name="Zhang G."/>
        </authorList>
    </citation>
    <scope>NUCLEOTIDE SEQUENCE [LARGE SCALE GENOMIC DNA]</scope>
    <source>
        <strain evidence="2">Tcor2-1</strain>
        <tissue evidence="2">Whole body</tissue>
    </source>
</reference>
<dbReference type="EMBL" id="KQ979308">
    <property type="protein sequence ID" value="KYN21972.1"/>
    <property type="molecule type" value="Genomic_DNA"/>
</dbReference>
<dbReference type="AlphaFoldDB" id="A0A151JAH3"/>
<keyword evidence="1" id="KW-0812">Transmembrane</keyword>
<name>A0A151JAH3_9HYME</name>
<organism evidence="2 3">
    <name type="scientific">Trachymyrmex cornetzi</name>
    <dbReference type="NCBI Taxonomy" id="471704"/>
    <lineage>
        <taxon>Eukaryota</taxon>
        <taxon>Metazoa</taxon>
        <taxon>Ecdysozoa</taxon>
        <taxon>Arthropoda</taxon>
        <taxon>Hexapoda</taxon>
        <taxon>Insecta</taxon>
        <taxon>Pterygota</taxon>
        <taxon>Neoptera</taxon>
        <taxon>Endopterygota</taxon>
        <taxon>Hymenoptera</taxon>
        <taxon>Apocrita</taxon>
        <taxon>Aculeata</taxon>
        <taxon>Formicoidea</taxon>
        <taxon>Formicidae</taxon>
        <taxon>Myrmicinae</taxon>
        <taxon>Trachymyrmex</taxon>
    </lineage>
</organism>
<proteinExistence type="predicted"/>
<protein>
    <submittedName>
        <fullName evidence="2">Uncharacterized protein</fullName>
    </submittedName>
</protein>
<gene>
    <name evidence="2" type="ORF">ALC57_05648</name>
</gene>
<evidence type="ECO:0000256" key="1">
    <source>
        <dbReference type="SAM" id="Phobius"/>
    </source>
</evidence>
<keyword evidence="1" id="KW-1133">Transmembrane helix</keyword>
<feature type="transmembrane region" description="Helical" evidence="1">
    <location>
        <begin position="22"/>
        <end position="42"/>
    </location>
</feature>
<evidence type="ECO:0000313" key="3">
    <source>
        <dbReference type="Proteomes" id="UP000078492"/>
    </source>
</evidence>
<evidence type="ECO:0000313" key="2">
    <source>
        <dbReference type="EMBL" id="KYN21972.1"/>
    </source>
</evidence>
<accession>A0A151JAH3</accession>
<dbReference type="Proteomes" id="UP000078492">
    <property type="component" value="Unassembled WGS sequence"/>
</dbReference>